<keyword evidence="19" id="KW-1185">Reference proteome</keyword>
<dbReference type="InterPro" id="IPR006046">
    <property type="entry name" value="Alpha_amylase"/>
</dbReference>
<dbReference type="EMBL" id="MWWR01000004">
    <property type="protein sequence ID" value="OZG52270.1"/>
    <property type="molecule type" value="Genomic_DNA"/>
</dbReference>
<evidence type="ECO:0000256" key="8">
    <source>
        <dbReference type="ARBA" id="ARBA00022837"/>
    </source>
</evidence>
<accession>A0A261EZH5</accession>
<evidence type="ECO:0000256" key="1">
    <source>
        <dbReference type="ARBA" id="ARBA00000548"/>
    </source>
</evidence>
<gene>
    <name evidence="18" type="ORF">PSRA_0459</name>
</gene>
<feature type="region of interest" description="Disordered" evidence="13">
    <location>
        <begin position="505"/>
        <end position="525"/>
    </location>
</feature>
<dbReference type="EC" id="3.2.1.1" evidence="4"/>
<evidence type="ECO:0000259" key="17">
    <source>
        <dbReference type="SMART" id="SM00642"/>
    </source>
</evidence>
<dbReference type="InterPro" id="IPR017853">
    <property type="entry name" value="GH"/>
</dbReference>
<feature type="compositionally biased region" description="Gly residues" evidence="13">
    <location>
        <begin position="560"/>
        <end position="571"/>
    </location>
</feature>
<dbReference type="GO" id="GO:0046872">
    <property type="term" value="F:metal ion binding"/>
    <property type="evidence" value="ECO:0007669"/>
    <property type="project" value="UniProtKB-KW"/>
</dbReference>
<evidence type="ECO:0000256" key="11">
    <source>
        <dbReference type="ARBA" id="ARBA00030238"/>
    </source>
</evidence>
<dbReference type="InterPro" id="IPR006047">
    <property type="entry name" value="GH13_cat_dom"/>
</dbReference>
<evidence type="ECO:0000256" key="5">
    <source>
        <dbReference type="ARBA" id="ARBA00017303"/>
    </source>
</evidence>
<evidence type="ECO:0000256" key="2">
    <source>
        <dbReference type="ARBA" id="ARBA00001913"/>
    </source>
</evidence>
<keyword evidence="9" id="KW-0119">Carbohydrate metabolism</keyword>
<feature type="domain" description="Glycosyl hydrolase family 13 catalytic" evidence="17">
    <location>
        <begin position="59"/>
        <end position="415"/>
    </location>
</feature>
<comment type="catalytic activity">
    <reaction evidence="1">
        <text>Endohydrolysis of (1-&gt;4)-alpha-D-glucosidic linkages in polysaccharides containing three or more (1-&gt;4)-alpha-linked D-glucose units.</text>
        <dbReference type="EC" id="3.2.1.1"/>
    </reaction>
</comment>
<feature type="signal peptide" evidence="15">
    <location>
        <begin position="1"/>
        <end position="32"/>
    </location>
</feature>
<dbReference type="SMART" id="SM00632">
    <property type="entry name" value="Aamy_C"/>
    <property type="match status" value="1"/>
</dbReference>
<dbReference type="Proteomes" id="UP000216725">
    <property type="component" value="Unassembled WGS sequence"/>
</dbReference>
<dbReference type="SUPFAM" id="SSF51011">
    <property type="entry name" value="Glycosyl hydrolase domain"/>
    <property type="match status" value="1"/>
</dbReference>
<feature type="region of interest" description="Disordered" evidence="13">
    <location>
        <begin position="550"/>
        <end position="580"/>
    </location>
</feature>
<dbReference type="AlphaFoldDB" id="A0A261EZH5"/>
<keyword evidence="14" id="KW-0472">Membrane</keyword>
<dbReference type="PRINTS" id="PR00110">
    <property type="entry name" value="ALPHAAMYLASE"/>
</dbReference>
<dbReference type="GO" id="GO:0004556">
    <property type="term" value="F:alpha-amylase activity"/>
    <property type="evidence" value="ECO:0007669"/>
    <property type="project" value="UniProtKB-UniRule"/>
</dbReference>
<evidence type="ECO:0000256" key="3">
    <source>
        <dbReference type="ARBA" id="ARBA00008061"/>
    </source>
</evidence>
<evidence type="ECO:0000256" key="4">
    <source>
        <dbReference type="ARBA" id="ARBA00012595"/>
    </source>
</evidence>
<keyword evidence="10" id="KW-0326">Glycosidase</keyword>
<dbReference type="OrthoDB" id="9805159at2"/>
<keyword evidence="14" id="KW-0812">Transmembrane</keyword>
<keyword evidence="14" id="KW-1133">Transmembrane helix</keyword>
<comment type="similarity">
    <text evidence="3 12">Belongs to the glycosyl hydrolase 13 family.</text>
</comment>
<sequence>MKNQQTHASWTRRIVAALAAIATVAACLVAGAATGLDGAQPALATPNGKALHDVQPASDVVVIAFQQNWNSIAKECTDVLGPEYVGYVEVSPPQESIQGSEWWTSYQPVSYSLDSKEGTEEEFKNMIATCNAAGVGVIADAITNHMAAAPADGSDQGIGVAGSTYTGDGDFPAVPWTSADFHSCTDAVSDYKNVRNVQECRLDGLQDLNTGDEHVQDVLAGYLAKLYDMGVSGFRMDAIKHIAPEDVAAIKQKTAQKLGVDEDRIWWMQEVIDDSGNAQELMPSNYLSTGDASEFRFTYDLKAAFGLSVASLKRIGTGGYVSSDKAQVFVSNWDTERSNNSLSYKDGKKYLLANAFMLAYGYGTPNIQSGYVFSNRNTGAPGATATSVPDTQCGAGSPWLCVERWTSIRGMIKFHANLAGAPVTDWWDDGANNIAFGRGDAGFFAMNNSNQAVTTTYKTSMPAGTYCNVYAAGDCSQTVTVADDGTVTATLEPYSALAISHTDTPETWTGTAASDPSDPTFTSTGAFDDSAIDMTYGGVYAANGASAKESASADPHAGAGAVGAGSDGAGSDGESSENSPANTRARLIIGAVVIVIALAVCIPEAVRRHRAAAENSEAAN</sequence>
<evidence type="ECO:0000256" key="9">
    <source>
        <dbReference type="ARBA" id="ARBA00023277"/>
    </source>
</evidence>
<evidence type="ECO:0000313" key="18">
    <source>
        <dbReference type="EMBL" id="OZG52270.1"/>
    </source>
</evidence>
<dbReference type="InterPro" id="IPR013780">
    <property type="entry name" value="Glyco_hydro_b"/>
</dbReference>
<organism evidence="18 19">
    <name type="scientific">Pseudoscardovia radai</name>
    <dbReference type="NCBI Taxonomy" id="987066"/>
    <lineage>
        <taxon>Bacteria</taxon>
        <taxon>Bacillati</taxon>
        <taxon>Actinomycetota</taxon>
        <taxon>Actinomycetes</taxon>
        <taxon>Bifidobacteriales</taxon>
        <taxon>Bifidobacteriaceae</taxon>
        <taxon>Pseudoscardovia</taxon>
    </lineage>
</organism>
<feature type="domain" description="Alpha-amylase C-terminal" evidence="16">
    <location>
        <begin position="424"/>
        <end position="505"/>
    </location>
</feature>
<dbReference type="Pfam" id="PF02806">
    <property type="entry name" value="Alpha-amylase_C"/>
    <property type="match status" value="1"/>
</dbReference>
<dbReference type="Gene3D" id="3.20.20.80">
    <property type="entry name" value="Glycosidases"/>
    <property type="match status" value="1"/>
</dbReference>
<keyword evidence="6" id="KW-0479">Metal-binding</keyword>
<evidence type="ECO:0000256" key="7">
    <source>
        <dbReference type="ARBA" id="ARBA00022801"/>
    </source>
</evidence>
<feature type="chain" id="PRO_5012582459" description="Alpha-amylase" evidence="15">
    <location>
        <begin position="33"/>
        <end position="620"/>
    </location>
</feature>
<dbReference type="InterPro" id="IPR031319">
    <property type="entry name" value="A-amylase_C"/>
</dbReference>
<comment type="cofactor">
    <cofactor evidence="2">
        <name>Ca(2+)</name>
        <dbReference type="ChEBI" id="CHEBI:29108"/>
    </cofactor>
</comment>
<keyword evidence="8" id="KW-0106">Calcium</keyword>
<comment type="caution">
    <text evidence="18">The sequence shown here is derived from an EMBL/GenBank/DDBJ whole genome shotgun (WGS) entry which is preliminary data.</text>
</comment>
<keyword evidence="7" id="KW-0378">Hydrolase</keyword>
<reference evidence="18 19" key="1">
    <citation type="journal article" date="2017" name="BMC Genomics">
        <title>Comparative genomic and phylogenomic analyses of the Bifidobacteriaceae family.</title>
        <authorList>
            <person name="Lugli G.A."/>
            <person name="Milani C."/>
            <person name="Turroni F."/>
            <person name="Duranti S."/>
            <person name="Mancabelli L."/>
            <person name="Mangifesta M."/>
            <person name="Ferrario C."/>
            <person name="Modesto M."/>
            <person name="Mattarelli P."/>
            <person name="Jiri K."/>
            <person name="van Sinderen D."/>
            <person name="Ventura M."/>
        </authorList>
    </citation>
    <scope>NUCLEOTIDE SEQUENCE [LARGE SCALE GENOMIC DNA]</scope>
    <source>
        <strain evidence="18 19">DSM 24742</strain>
    </source>
</reference>
<name>A0A261EZH5_9BIFI</name>
<dbReference type="PROSITE" id="PS51257">
    <property type="entry name" value="PROKAR_LIPOPROTEIN"/>
    <property type="match status" value="1"/>
</dbReference>
<keyword evidence="15" id="KW-0732">Signal</keyword>
<evidence type="ECO:0000256" key="12">
    <source>
        <dbReference type="RuleBase" id="RU003615"/>
    </source>
</evidence>
<evidence type="ECO:0000256" key="6">
    <source>
        <dbReference type="ARBA" id="ARBA00022723"/>
    </source>
</evidence>
<evidence type="ECO:0000256" key="10">
    <source>
        <dbReference type="ARBA" id="ARBA00023295"/>
    </source>
</evidence>
<dbReference type="InterPro" id="IPR006048">
    <property type="entry name" value="A-amylase/branching_C"/>
</dbReference>
<dbReference type="SMART" id="SM00642">
    <property type="entry name" value="Aamy"/>
    <property type="match status" value="1"/>
</dbReference>
<protein>
    <recommendedName>
        <fullName evidence="5">Alpha-amylase</fullName>
        <ecNumber evidence="4">3.2.1.1</ecNumber>
    </recommendedName>
    <alternativeName>
        <fullName evidence="11">1,4-alpha-D-glucan glucanohydrolase</fullName>
    </alternativeName>
</protein>
<evidence type="ECO:0000259" key="16">
    <source>
        <dbReference type="SMART" id="SM00632"/>
    </source>
</evidence>
<evidence type="ECO:0000313" key="19">
    <source>
        <dbReference type="Proteomes" id="UP000216725"/>
    </source>
</evidence>
<dbReference type="PANTHER" id="PTHR43447">
    <property type="entry name" value="ALPHA-AMYLASE"/>
    <property type="match status" value="1"/>
</dbReference>
<feature type="transmembrane region" description="Helical" evidence="14">
    <location>
        <begin position="587"/>
        <end position="606"/>
    </location>
</feature>
<dbReference type="SUPFAM" id="SSF51445">
    <property type="entry name" value="(Trans)glycosidases"/>
    <property type="match status" value="1"/>
</dbReference>
<dbReference type="Gene3D" id="2.60.40.1180">
    <property type="entry name" value="Golgi alpha-mannosidase II"/>
    <property type="match status" value="1"/>
</dbReference>
<dbReference type="CDD" id="cd11317">
    <property type="entry name" value="AmyAc_bac_euk_AmyA"/>
    <property type="match status" value="1"/>
</dbReference>
<evidence type="ECO:0000256" key="13">
    <source>
        <dbReference type="SAM" id="MobiDB-lite"/>
    </source>
</evidence>
<evidence type="ECO:0000256" key="15">
    <source>
        <dbReference type="SAM" id="SignalP"/>
    </source>
</evidence>
<evidence type="ECO:0000256" key="14">
    <source>
        <dbReference type="SAM" id="Phobius"/>
    </source>
</evidence>
<proteinExistence type="inferred from homology"/>
<dbReference type="GO" id="GO:0005975">
    <property type="term" value="P:carbohydrate metabolic process"/>
    <property type="evidence" value="ECO:0007669"/>
    <property type="project" value="InterPro"/>
</dbReference>
<dbReference type="RefSeq" id="WP_094660276.1">
    <property type="nucleotide sequence ID" value="NZ_MWWR01000004.1"/>
</dbReference>